<dbReference type="Proteomes" id="UP001595693">
    <property type="component" value="Unassembled WGS sequence"/>
</dbReference>
<feature type="compositionally biased region" description="Gly residues" evidence="1">
    <location>
        <begin position="1071"/>
        <end position="1088"/>
    </location>
</feature>
<dbReference type="Pfam" id="PF20155">
    <property type="entry name" value="TMP_3"/>
    <property type="match status" value="1"/>
</dbReference>
<keyword evidence="4" id="KW-1185">Reference proteome</keyword>
<evidence type="ECO:0000256" key="1">
    <source>
        <dbReference type="SAM" id="MobiDB-lite"/>
    </source>
</evidence>
<proteinExistence type="predicted"/>
<feature type="compositionally biased region" description="Basic and acidic residues" evidence="1">
    <location>
        <begin position="1010"/>
        <end position="1019"/>
    </location>
</feature>
<feature type="compositionally biased region" description="Low complexity" evidence="1">
    <location>
        <begin position="1052"/>
        <end position="1061"/>
    </location>
</feature>
<feature type="region of interest" description="Disordered" evidence="1">
    <location>
        <begin position="1010"/>
        <end position="1096"/>
    </location>
</feature>
<comment type="caution">
    <text evidence="3">The sequence shown here is derived from an EMBL/GenBank/DDBJ whole genome shotgun (WGS) entry which is preliminary data.</text>
</comment>
<evidence type="ECO:0000259" key="2">
    <source>
        <dbReference type="Pfam" id="PF20155"/>
    </source>
</evidence>
<gene>
    <name evidence="3" type="ORF">ACFOW3_19805</name>
</gene>
<dbReference type="EMBL" id="JBHSAJ010000059">
    <property type="protein sequence ID" value="MFC3936873.1"/>
    <property type="molecule type" value="Genomic_DNA"/>
</dbReference>
<evidence type="ECO:0000313" key="4">
    <source>
        <dbReference type="Proteomes" id="UP001595693"/>
    </source>
</evidence>
<evidence type="ECO:0000313" key="3">
    <source>
        <dbReference type="EMBL" id="MFC3936873.1"/>
    </source>
</evidence>
<sequence>MATTQVSAELKVGVDGRESITGLADDLDDVAKVLTGDLSKSAQSAAARLRELADQDAAITSFLELQSEARDAGRALKAAETEAANYGRQIAAMGPPTAQEAAAQQRLQEQALSGAQTAMQRYGVSGQNARDAQQRLRQEVAGVREAVQDLSPAYQRAATGAANAGATMVRTHRQIGDGVESISQQLDRLQKFYVSLQGIQGLKTMALDLAATADQVNNLQGRMKLVTGEGDNFIRSWEGVTQVALRTHSALEETGVLFTRLAQAGKDAGLNTAQAAEQSLALSETINQSIQLSGASAQASAAAITQLVQGLQGGALRGDEFNSVMEQAPRLARALADGLGVTTGELRKMAEAGVLTSDTVIRALQGQSDVVAAEFTKLPPTVGRALQDLSTQWTLYVAETDKATGASAAAATAINAVSNNLRTIAGLLIDAGQAAAAFVALRLAQHFLGIGAAAQGAAVAVAASNAQMAVAGTTSAAAAAGVGRFATILASLRTFTLIGLVANFKDIGTWIGESTAKLMGYKDRTEELARAEQMHAQIAKDAAADRARLAAAIQAAIDKQFELSKAARSSVAEFDALTKSGTLSGEAIKKITEGFDLTKIQGIKDFSATLDKLVADGKVAAGEFEVAWAQALSGKDLAQFEVVARAAFSGAMREGERLAQMTDALLRESVKRTGLEFEVMQGRIGVASRSAINDLEVIIGGLDRLKEQGVDVGRVLNASISKAINTADSQAALDAVRAQIERLRFTLGDRVTNGLLDQAAAKAQELKEKLDKATGGINSVAEAMEKLGMRSLDSLRRTADESVKAYDVIKQAGALEGESYLAWQLRKQEAARVMVQRMIEASGGVADAATRARAAAEGLELGADASGRTIVKSMGDAKRAVDEVGNAAGRASGGFQALGQSAEQAAAATKKLQEIYDRNRLGTFSETGDDIEKSRQTHTGNVAVQQEYIDAQVARLFGENMVGDKLAEEVYQLGVRTEQYFKYGGPTSKEGFAEANAVKKAYERARAELEARMAKESQKALDSSAEDETPDRPRTTGGSSSGESTSGGRGSSGVRSPGGSSDNAGIAPGYQGLGSSSGSGSGGSGGVSADGPTFISNVTIPGLGSAQFTFPDAAQQQRGTDLLKRLAAAKRTANR</sequence>
<dbReference type="NCBIfam" id="TIGR02675">
    <property type="entry name" value="tape_meas_nterm"/>
    <property type="match status" value="1"/>
</dbReference>
<feature type="domain" description="Tape measure protein N-terminal" evidence="2">
    <location>
        <begin position="210"/>
        <end position="402"/>
    </location>
</feature>
<dbReference type="RefSeq" id="WP_055400985.1">
    <property type="nucleotide sequence ID" value="NZ_JAMXAX010000045.1"/>
</dbReference>
<protein>
    <submittedName>
        <fullName evidence="3">Tape measure protein</fullName>
    </submittedName>
</protein>
<feature type="compositionally biased region" description="Low complexity" evidence="1">
    <location>
        <begin position="1035"/>
        <end position="1044"/>
    </location>
</feature>
<reference evidence="4" key="1">
    <citation type="journal article" date="2019" name="Int. J. Syst. Evol. Microbiol.">
        <title>The Global Catalogue of Microorganisms (GCM) 10K type strain sequencing project: providing services to taxonomists for standard genome sequencing and annotation.</title>
        <authorList>
            <consortium name="The Broad Institute Genomics Platform"/>
            <consortium name="The Broad Institute Genome Sequencing Center for Infectious Disease"/>
            <person name="Wu L."/>
            <person name="Ma J."/>
        </authorList>
    </citation>
    <scope>NUCLEOTIDE SEQUENCE [LARGE SCALE GENOMIC DNA]</scope>
    <source>
        <strain evidence="4">CCUG 2113</strain>
    </source>
</reference>
<organism evidence="3 4">
    <name type="scientific">Acidovorax facilis</name>
    <dbReference type="NCBI Taxonomy" id="12917"/>
    <lineage>
        <taxon>Bacteria</taxon>
        <taxon>Pseudomonadati</taxon>
        <taxon>Pseudomonadota</taxon>
        <taxon>Betaproteobacteria</taxon>
        <taxon>Burkholderiales</taxon>
        <taxon>Comamonadaceae</taxon>
        <taxon>Acidovorax</taxon>
    </lineage>
</organism>
<dbReference type="InterPro" id="IPR013491">
    <property type="entry name" value="Tape_meas_N"/>
</dbReference>
<accession>A0ABV8DE81</accession>
<name>A0ABV8DE81_9BURK</name>